<feature type="non-terminal residue" evidence="2">
    <location>
        <position position="1"/>
    </location>
</feature>
<dbReference type="AlphaFoldDB" id="A0A382G7F2"/>
<evidence type="ECO:0000313" key="2">
    <source>
        <dbReference type="EMBL" id="SVB70839.1"/>
    </source>
</evidence>
<feature type="non-terminal residue" evidence="2">
    <location>
        <position position="246"/>
    </location>
</feature>
<accession>A0A382G7F2</accession>
<dbReference type="PANTHER" id="PTHR36842">
    <property type="entry name" value="PROTEIN TOLB HOMOLOG"/>
    <property type="match status" value="1"/>
</dbReference>
<evidence type="ECO:0008006" key="3">
    <source>
        <dbReference type="Google" id="ProtNLM"/>
    </source>
</evidence>
<organism evidence="2">
    <name type="scientific">marine metagenome</name>
    <dbReference type="NCBI Taxonomy" id="408172"/>
    <lineage>
        <taxon>unclassified sequences</taxon>
        <taxon>metagenomes</taxon>
        <taxon>ecological metagenomes</taxon>
    </lineage>
</organism>
<sequence length="246" mass="27852">VKNNTFYHFFALVLILFLPSCFGPTQSYPAIQQIIFISSRFGANMEIYTMDRDGNNQINLTKHQSWDTDPQFSPSGSGLLFITNRDGLDEIYYAELEWYGGYTRYEITNQVNVSNHPAYDGQPQFSPDGSKIVFQSARDSTFEIYLVDVDGNNLVNISNHSANDLDPQFSPDGQNILYVSDRDGDDEIFIMAIDGANPINITNNTKPERRPRYSPTGEKIVFESARDGNYEIYSMDVDGSNQINLT</sequence>
<dbReference type="EMBL" id="UINC01053835">
    <property type="protein sequence ID" value="SVB70839.1"/>
    <property type="molecule type" value="Genomic_DNA"/>
</dbReference>
<dbReference type="InterPro" id="IPR011659">
    <property type="entry name" value="WD40"/>
</dbReference>
<gene>
    <name evidence="2" type="ORF">METZ01_LOCUS223693</name>
</gene>
<name>A0A382G7F2_9ZZZZ</name>
<evidence type="ECO:0000256" key="1">
    <source>
        <dbReference type="ARBA" id="ARBA00009820"/>
    </source>
</evidence>
<dbReference type="PANTHER" id="PTHR36842:SF1">
    <property type="entry name" value="PROTEIN TOLB"/>
    <property type="match status" value="1"/>
</dbReference>
<dbReference type="SUPFAM" id="SSF69304">
    <property type="entry name" value="Tricorn protease N-terminal domain"/>
    <property type="match status" value="1"/>
</dbReference>
<comment type="similarity">
    <text evidence="1">Belongs to the TolB family.</text>
</comment>
<dbReference type="InterPro" id="IPR011042">
    <property type="entry name" value="6-blade_b-propeller_TolB-like"/>
</dbReference>
<dbReference type="Gene3D" id="2.120.10.30">
    <property type="entry name" value="TolB, C-terminal domain"/>
    <property type="match status" value="2"/>
</dbReference>
<proteinExistence type="inferred from homology"/>
<protein>
    <recommendedName>
        <fullName evidence="3">DUF5050 domain-containing protein</fullName>
    </recommendedName>
</protein>
<reference evidence="2" key="1">
    <citation type="submission" date="2018-05" db="EMBL/GenBank/DDBJ databases">
        <authorList>
            <person name="Lanie J.A."/>
            <person name="Ng W.-L."/>
            <person name="Kazmierczak K.M."/>
            <person name="Andrzejewski T.M."/>
            <person name="Davidsen T.M."/>
            <person name="Wayne K.J."/>
            <person name="Tettelin H."/>
            <person name="Glass J.I."/>
            <person name="Rusch D."/>
            <person name="Podicherti R."/>
            <person name="Tsui H.-C.T."/>
            <person name="Winkler M.E."/>
        </authorList>
    </citation>
    <scope>NUCLEOTIDE SEQUENCE</scope>
</reference>
<dbReference type="Pfam" id="PF07676">
    <property type="entry name" value="PD40"/>
    <property type="match status" value="4"/>
</dbReference>